<evidence type="ECO:0000256" key="3">
    <source>
        <dbReference type="ARBA" id="ARBA00022475"/>
    </source>
</evidence>
<evidence type="ECO:0000313" key="14">
    <source>
        <dbReference type="Proteomes" id="UP001152803"/>
    </source>
</evidence>
<dbReference type="InterPro" id="IPR056609">
    <property type="entry name" value="Elapor1-like_3rd"/>
</dbReference>
<comment type="subcellular location">
    <subcellularLocation>
        <location evidence="1">Cell membrane</location>
        <topology evidence="1">Single-pass type I membrane protein</topology>
    </subcellularLocation>
</comment>
<dbReference type="Pfam" id="PF23032">
    <property type="entry name" value="GBD_ELAPOR1-like_3rd"/>
    <property type="match status" value="1"/>
</dbReference>
<feature type="compositionally biased region" description="Polar residues" evidence="10">
    <location>
        <begin position="1013"/>
        <end position="1024"/>
    </location>
</feature>
<dbReference type="Gene3D" id="2.70.130.10">
    <property type="entry name" value="Mannose-6-phosphate receptor binding domain"/>
    <property type="match status" value="1"/>
</dbReference>
<keyword evidence="8" id="KW-1015">Disulfide bond</keyword>
<dbReference type="PANTHER" id="PTHR22727:SF13">
    <property type="entry name" value="ENDOSOME_LYSOSOME-ASSOCIATED APOPTOSIS AND AUTOPHAGY REGULATOR 1"/>
    <property type="match status" value="1"/>
</dbReference>
<feature type="domain" description="MRH" evidence="12">
    <location>
        <begin position="677"/>
        <end position="869"/>
    </location>
</feature>
<dbReference type="PANTHER" id="PTHR22727">
    <property type="entry name" value="PROTEIN CBG13728"/>
    <property type="match status" value="1"/>
</dbReference>
<feature type="transmembrane region" description="Helical" evidence="11">
    <location>
        <begin position="918"/>
        <end position="942"/>
    </location>
</feature>
<dbReference type="Gene3D" id="2.10.50.10">
    <property type="entry name" value="Tumor Necrosis Factor Receptor, subunit A, domain 2"/>
    <property type="match status" value="1"/>
</dbReference>
<keyword evidence="14" id="KW-1185">Reference proteome</keyword>
<dbReference type="PROSITE" id="PS51914">
    <property type="entry name" value="MRH"/>
    <property type="match status" value="1"/>
</dbReference>
<comment type="caution">
    <text evidence="13">The sequence shown here is derived from an EMBL/GenBank/DDBJ whole genome shotgun (WGS) entry which is preliminary data.</text>
</comment>
<dbReference type="InterPro" id="IPR056608">
    <property type="entry name" value="Elapor1/2_GBD"/>
</dbReference>
<dbReference type="GO" id="GO:0070062">
    <property type="term" value="C:extracellular exosome"/>
    <property type="evidence" value="ECO:0007669"/>
    <property type="project" value="TreeGrafter"/>
</dbReference>
<evidence type="ECO:0000256" key="10">
    <source>
        <dbReference type="SAM" id="MobiDB-lite"/>
    </source>
</evidence>
<evidence type="ECO:0000256" key="1">
    <source>
        <dbReference type="ARBA" id="ARBA00004251"/>
    </source>
</evidence>
<dbReference type="InterPro" id="IPR056610">
    <property type="entry name" value="Elapor1/2_TNFR-like"/>
</dbReference>
<keyword evidence="5" id="KW-0732">Signal</keyword>
<evidence type="ECO:0000256" key="9">
    <source>
        <dbReference type="ARBA" id="ARBA00023180"/>
    </source>
</evidence>
<dbReference type="AlphaFoldDB" id="A0A9Q1DCA4"/>
<dbReference type="Pfam" id="PF23031">
    <property type="entry name" value="GBD_ELAPOR1"/>
    <property type="match status" value="1"/>
</dbReference>
<dbReference type="GO" id="GO:0000045">
    <property type="term" value="P:autophagosome assembly"/>
    <property type="evidence" value="ECO:0007669"/>
    <property type="project" value="TreeGrafter"/>
</dbReference>
<dbReference type="InterPro" id="IPR056607">
    <property type="entry name" value="Elapor1/2_MRH"/>
</dbReference>
<proteinExistence type="inferred from homology"/>
<comment type="similarity">
    <text evidence="2">Belongs to the ELAPOR family.</text>
</comment>
<dbReference type="SMART" id="SM01411">
    <property type="entry name" value="Ephrin_rec_like"/>
    <property type="match status" value="4"/>
</dbReference>
<organism evidence="13 14">
    <name type="scientific">Conger conger</name>
    <name type="common">Conger eel</name>
    <name type="synonym">Muraena conger</name>
    <dbReference type="NCBI Taxonomy" id="82655"/>
    <lineage>
        <taxon>Eukaryota</taxon>
        <taxon>Metazoa</taxon>
        <taxon>Chordata</taxon>
        <taxon>Craniata</taxon>
        <taxon>Vertebrata</taxon>
        <taxon>Euteleostomi</taxon>
        <taxon>Actinopterygii</taxon>
        <taxon>Neopterygii</taxon>
        <taxon>Teleostei</taxon>
        <taxon>Anguilliformes</taxon>
        <taxon>Congridae</taxon>
        <taxon>Conger</taxon>
    </lineage>
</organism>
<dbReference type="Proteomes" id="UP001152803">
    <property type="component" value="Unassembled WGS sequence"/>
</dbReference>
<dbReference type="InterPro" id="IPR044865">
    <property type="entry name" value="MRH_dom"/>
</dbReference>
<feature type="region of interest" description="Disordered" evidence="10">
    <location>
        <begin position="1002"/>
        <end position="1024"/>
    </location>
</feature>
<dbReference type="GO" id="GO:0005886">
    <property type="term" value="C:plasma membrane"/>
    <property type="evidence" value="ECO:0007669"/>
    <property type="project" value="UniProtKB-SubCell"/>
</dbReference>
<dbReference type="OrthoDB" id="439917at2759"/>
<dbReference type="Pfam" id="PF23087">
    <property type="entry name" value="MRH_ELAPOR1_9th"/>
    <property type="match status" value="1"/>
</dbReference>
<keyword evidence="6 11" id="KW-1133">Transmembrane helix</keyword>
<keyword evidence="4 11" id="KW-0812">Transmembrane</keyword>
<accession>A0A9Q1DCA4</accession>
<evidence type="ECO:0000256" key="2">
    <source>
        <dbReference type="ARBA" id="ARBA00007627"/>
    </source>
</evidence>
<feature type="non-terminal residue" evidence="13">
    <location>
        <position position="1"/>
    </location>
</feature>
<dbReference type="GO" id="GO:0005770">
    <property type="term" value="C:late endosome"/>
    <property type="evidence" value="ECO:0007669"/>
    <property type="project" value="TreeGrafter"/>
</dbReference>
<dbReference type="Pfam" id="PF23091">
    <property type="entry name" value="TNFR_ELAPOR1_6th"/>
    <property type="match status" value="1"/>
</dbReference>
<reference evidence="13" key="1">
    <citation type="journal article" date="2023" name="Science">
        <title>Genome structures resolve the early diversification of teleost fishes.</title>
        <authorList>
            <person name="Parey E."/>
            <person name="Louis A."/>
            <person name="Montfort J."/>
            <person name="Bouchez O."/>
            <person name="Roques C."/>
            <person name="Iampietro C."/>
            <person name="Lluch J."/>
            <person name="Castinel A."/>
            <person name="Donnadieu C."/>
            <person name="Desvignes T."/>
            <person name="Floi Bucao C."/>
            <person name="Jouanno E."/>
            <person name="Wen M."/>
            <person name="Mejri S."/>
            <person name="Dirks R."/>
            <person name="Jansen H."/>
            <person name="Henkel C."/>
            <person name="Chen W.J."/>
            <person name="Zahm M."/>
            <person name="Cabau C."/>
            <person name="Klopp C."/>
            <person name="Thompson A.W."/>
            <person name="Robinson-Rechavi M."/>
            <person name="Braasch I."/>
            <person name="Lecointre G."/>
            <person name="Bobe J."/>
            <person name="Postlethwait J.H."/>
            <person name="Berthelot C."/>
            <person name="Roest Crollius H."/>
            <person name="Guiguen Y."/>
        </authorList>
    </citation>
    <scope>NUCLEOTIDE SEQUENCE</scope>
    <source>
        <strain evidence="13">Concon-B</strain>
    </source>
</reference>
<dbReference type="SUPFAM" id="SSF57184">
    <property type="entry name" value="Growth factor receptor domain"/>
    <property type="match status" value="2"/>
</dbReference>
<dbReference type="InterPro" id="IPR009011">
    <property type="entry name" value="Man6P_isomerase_rcpt-bd_dom_sf"/>
</dbReference>
<evidence type="ECO:0000256" key="6">
    <source>
        <dbReference type="ARBA" id="ARBA00022989"/>
    </source>
</evidence>
<evidence type="ECO:0000259" key="12">
    <source>
        <dbReference type="PROSITE" id="PS51914"/>
    </source>
</evidence>
<evidence type="ECO:0000256" key="7">
    <source>
        <dbReference type="ARBA" id="ARBA00023136"/>
    </source>
</evidence>
<name>A0A9Q1DCA4_CONCO</name>
<keyword evidence="3" id="KW-1003">Cell membrane</keyword>
<gene>
    <name evidence="13" type="ORF">COCON_G00149220</name>
</gene>
<dbReference type="InterPro" id="IPR039181">
    <property type="entry name" value="Elapor1/2"/>
</dbReference>
<protein>
    <recommendedName>
        <fullName evidence="12">MRH domain-containing protein</fullName>
    </recommendedName>
</protein>
<keyword evidence="7 11" id="KW-0472">Membrane</keyword>
<dbReference type="GO" id="GO:0044090">
    <property type="term" value="P:positive regulation of vacuole organization"/>
    <property type="evidence" value="ECO:0007669"/>
    <property type="project" value="TreeGrafter"/>
</dbReference>
<evidence type="ECO:0000256" key="11">
    <source>
        <dbReference type="SAM" id="Phobius"/>
    </source>
</evidence>
<keyword evidence="9" id="KW-0325">Glycoprotein</keyword>
<dbReference type="SUPFAM" id="SSF50911">
    <property type="entry name" value="Mannose 6-phosphate receptor domain"/>
    <property type="match status" value="1"/>
</dbReference>
<evidence type="ECO:0000256" key="8">
    <source>
        <dbReference type="ARBA" id="ARBA00023157"/>
    </source>
</evidence>
<evidence type="ECO:0000256" key="4">
    <source>
        <dbReference type="ARBA" id="ARBA00022692"/>
    </source>
</evidence>
<evidence type="ECO:0000256" key="5">
    <source>
        <dbReference type="ARBA" id="ARBA00022729"/>
    </source>
</evidence>
<dbReference type="EMBL" id="JAFJMO010000010">
    <property type="protein sequence ID" value="KAJ8265823.1"/>
    <property type="molecule type" value="Genomic_DNA"/>
</dbReference>
<sequence length="1024" mass="113341">VVEVARRRATSLRQCALPSQPVLFSVNFFLTKEAMPTRGPHQTKSDRFLVLCHLVWFLLFCPETETRDLPMCKESDYHFEYTECDILASRWRVAIPNKPGTCTGLPNPVKGTECSFSCKAGEYLDMTTQECQRCAEGTYSLGTGVRFDEWDRLPAGFVSYGTDLSGYSSSDNCTNSTWNPKGDYITSNLDECTSILTYAVSLKQAGTVSFEYFYPDNSIFFEFYVQNDQCQSTEWGNRWIKNSESDWNTHYLQLKRGNNVLYWKTTTFAMVTSALKPVLIKNIIITGVAYTSECFHCKPGTYSAKNGSAHCSPCPANSFSNKGATVCQQCPPDQYSGNASETCLLRPPCRTSDYFYTHTPCDNSGKTQLMYKWIEPKICSESLEGAVQLPTSGEMETCPPCNPGFFSTNTSACQPCPQGSYSNGTACSPCPAGTEPMVGFVYKWWNTMPSNMRSSVFSREYSDAERNTAWEVAGEYIYTTPGDLDTDYMMLTLTVPGYRLPHSIAKNTEIPELSRISFVFETSCSADCVLYFMAGYNERNNDVVEHWGSTREKQSYSYIVRSNSTVSFTWAFQRTESHSQSTQRQFSGDFAKIYEVQVTNVMGGVASRCRRCALGSEDGASACVPCLPGHYMLNGTGICRQCPPDTFIRPEQPVGEGACIRCGPNTHSNQAKSACVSDCQLQLKLSGGQAVHYDFSPLANATSFLSAPRFTSKGLRYFHQFSIGLCGSQGRALASCVDNVTESVNEVRSPVCQATVVPSEVRGQSVVSSQPFSIGETLIGVTTKSTLDNIKSPKEYFPSKSSLPDVIFYYRAAEATKACKDGRSTAIRLRCDPTVTENNQLSLPSACPEGTCDGCSFHLLWQTRHACPLCSKSDYKEIVSACIAGIQKTTYVWQEPVHCTGGVSLPAQSVSACVTLDFWLRFGVSTGSVAALLLITISCYFWKRTRKLEYKYSKLMMTAGEKECELPAADSCAIMEGEDAEDDLIYLTKKSIFGKIKGFSRERTSDGFDSVPLKSSSGQEMEMS</sequence>
<dbReference type="GO" id="GO:0005802">
    <property type="term" value="C:trans-Golgi network"/>
    <property type="evidence" value="ECO:0007669"/>
    <property type="project" value="TreeGrafter"/>
</dbReference>
<dbReference type="GO" id="GO:0005764">
    <property type="term" value="C:lysosome"/>
    <property type="evidence" value="ECO:0007669"/>
    <property type="project" value="TreeGrafter"/>
</dbReference>
<dbReference type="InterPro" id="IPR009030">
    <property type="entry name" value="Growth_fac_rcpt_cys_sf"/>
</dbReference>
<evidence type="ECO:0000313" key="13">
    <source>
        <dbReference type="EMBL" id="KAJ8265823.1"/>
    </source>
</evidence>
<dbReference type="Pfam" id="PF23089">
    <property type="entry name" value="ELAPOR1_C"/>
    <property type="match status" value="1"/>
</dbReference>
<dbReference type="InterPro" id="IPR056606">
    <property type="entry name" value="Elapor1/2_C"/>
</dbReference>